<feature type="domain" description="Desulfoferrodoxin N-terminal" evidence="14">
    <location>
        <begin position="12"/>
        <end position="40"/>
    </location>
</feature>
<feature type="binding site" evidence="12">
    <location>
        <position position="35"/>
    </location>
    <ligand>
        <name>Fe cation</name>
        <dbReference type="ChEBI" id="CHEBI:24875"/>
        <label>1</label>
    </ligand>
</feature>
<feature type="binding site" evidence="12">
    <location>
        <position position="54"/>
    </location>
    <ligand>
        <name>Fe cation</name>
        <dbReference type="ChEBI" id="CHEBI:24875"/>
        <label>1</label>
    </ligand>
</feature>
<evidence type="ECO:0000256" key="5">
    <source>
        <dbReference type="ARBA" id="ARBA00022448"/>
    </source>
</evidence>
<feature type="binding site" evidence="12">
    <location>
        <position position="74"/>
    </location>
    <ligand>
        <name>Fe cation</name>
        <dbReference type="ChEBI" id="CHEBI:24875"/>
        <label>1</label>
    </ligand>
</feature>
<dbReference type="Pfam" id="PF01880">
    <property type="entry name" value="Desulfoferrodox"/>
    <property type="match status" value="1"/>
</dbReference>
<evidence type="ECO:0000256" key="10">
    <source>
        <dbReference type="ARBA" id="ARBA00031398"/>
    </source>
</evidence>
<dbReference type="EMBL" id="MNTG01000024">
    <property type="protein sequence ID" value="OLA38186.1"/>
    <property type="molecule type" value="Genomic_DNA"/>
</dbReference>
<name>A0A1Q6R773_9FIRM</name>
<feature type="binding site" evidence="12">
    <location>
        <position position="123"/>
    </location>
    <ligand>
        <name>Fe cation</name>
        <dbReference type="ChEBI" id="CHEBI:24875"/>
        <label>1</label>
    </ligand>
</feature>
<feature type="binding site" evidence="12">
    <location>
        <position position="18"/>
    </location>
    <ligand>
        <name>Fe cation</name>
        <dbReference type="ChEBI" id="CHEBI:24875"/>
        <label>1</label>
    </ligand>
</feature>
<dbReference type="GO" id="GO:0019430">
    <property type="term" value="P:removal of superoxide radicals"/>
    <property type="evidence" value="ECO:0007669"/>
    <property type="project" value="InterPro"/>
</dbReference>
<feature type="binding site" evidence="12">
    <location>
        <position position="15"/>
    </location>
    <ligand>
        <name>Fe cation</name>
        <dbReference type="ChEBI" id="CHEBI:24875"/>
        <label>1</label>
    </ligand>
</feature>
<dbReference type="NCBIfam" id="TIGR00319">
    <property type="entry name" value="desulf_FeS4"/>
    <property type="match status" value="1"/>
</dbReference>
<protein>
    <recommendedName>
        <fullName evidence="4">Desulfoferrodoxin</fullName>
        <ecNumber evidence="3">1.15.1.2</ecNumber>
    </recommendedName>
    <alternativeName>
        <fullName evidence="10">Superoxide reductase</fullName>
    </alternativeName>
</protein>
<dbReference type="Proteomes" id="UP000186777">
    <property type="component" value="Unassembled WGS sequence"/>
</dbReference>
<dbReference type="InterPro" id="IPR036073">
    <property type="entry name" value="Desulfoferrodoxin_Fe-bd_dom_sf"/>
</dbReference>
<comment type="catalytic activity">
    <reaction evidence="11">
        <text>reduced [rubredoxin] + superoxide + 2 H(+) = oxidized [rubredoxin] + H2O2</text>
        <dbReference type="Rhea" id="RHEA:21324"/>
        <dbReference type="Rhea" id="RHEA-COMP:10302"/>
        <dbReference type="Rhea" id="RHEA-COMP:10303"/>
        <dbReference type="ChEBI" id="CHEBI:15378"/>
        <dbReference type="ChEBI" id="CHEBI:16240"/>
        <dbReference type="ChEBI" id="CHEBI:18421"/>
        <dbReference type="ChEBI" id="CHEBI:29033"/>
        <dbReference type="ChEBI" id="CHEBI:29034"/>
        <dbReference type="EC" id="1.15.1.2"/>
    </reaction>
</comment>
<evidence type="ECO:0000256" key="2">
    <source>
        <dbReference type="ARBA" id="ARBA00005941"/>
    </source>
</evidence>
<evidence type="ECO:0000256" key="8">
    <source>
        <dbReference type="ARBA" id="ARBA00023004"/>
    </source>
</evidence>
<evidence type="ECO:0000256" key="11">
    <source>
        <dbReference type="ARBA" id="ARBA00047448"/>
    </source>
</evidence>
<evidence type="ECO:0000313" key="15">
    <source>
        <dbReference type="EMBL" id="OLA38186.1"/>
    </source>
</evidence>
<dbReference type="EC" id="1.15.1.2" evidence="3"/>
<dbReference type="InterPro" id="IPR002742">
    <property type="entry name" value="Desulfoferrodoxin_Fe-bd_dom"/>
</dbReference>
<evidence type="ECO:0000256" key="12">
    <source>
        <dbReference type="PIRSR" id="PIRSR604793-1"/>
    </source>
</evidence>
<organism evidence="15 16">
    <name type="scientific">Phascolarctobacterium succinatutens</name>
    <dbReference type="NCBI Taxonomy" id="626940"/>
    <lineage>
        <taxon>Bacteria</taxon>
        <taxon>Bacillati</taxon>
        <taxon>Bacillota</taxon>
        <taxon>Negativicutes</taxon>
        <taxon>Acidaminococcales</taxon>
        <taxon>Acidaminococcaceae</taxon>
        <taxon>Phascolarctobacterium</taxon>
    </lineage>
</organism>
<accession>A0A1Q6R773</accession>
<evidence type="ECO:0000259" key="13">
    <source>
        <dbReference type="Pfam" id="PF01880"/>
    </source>
</evidence>
<evidence type="ECO:0000259" key="14">
    <source>
        <dbReference type="Pfam" id="PF06397"/>
    </source>
</evidence>
<keyword evidence="6 12" id="KW-0479">Metal-binding</keyword>
<gene>
    <name evidence="15" type="ORF">BHW43_03580</name>
</gene>
<comment type="function">
    <text evidence="9">Catalyzes the one-electron reduction of superoxide anion radical to hydrogen peroxide at a nonheme ferrous iron center. Plays a fundamental role in case of oxidative stress via its superoxide detoxification activity.</text>
</comment>
<keyword evidence="8 12" id="KW-0408">Iron</keyword>
<dbReference type="CDD" id="cd00974">
    <property type="entry name" value="DSRD"/>
    <property type="match status" value="1"/>
</dbReference>
<dbReference type="STRING" id="626940.BHW43_03580"/>
<dbReference type="GO" id="GO:0005506">
    <property type="term" value="F:iron ion binding"/>
    <property type="evidence" value="ECO:0007669"/>
    <property type="project" value="InterPro"/>
</dbReference>
<keyword evidence="7" id="KW-0249">Electron transport</keyword>
<dbReference type="Gene3D" id="2.60.40.730">
    <property type="entry name" value="SOR catalytic domain"/>
    <property type="match status" value="1"/>
</dbReference>
<evidence type="ECO:0000256" key="4">
    <source>
        <dbReference type="ARBA" id="ARBA00014839"/>
    </source>
</evidence>
<proteinExistence type="inferred from homology"/>
<evidence type="ECO:0000313" key="16">
    <source>
        <dbReference type="Proteomes" id="UP000186777"/>
    </source>
</evidence>
<dbReference type="Pfam" id="PF06397">
    <property type="entry name" value="Desulfoferrod_N"/>
    <property type="match status" value="1"/>
</dbReference>
<dbReference type="InterPro" id="IPR004462">
    <property type="entry name" value="Desulfoferrodoxin_N"/>
</dbReference>
<keyword evidence="5" id="KW-0813">Transport</keyword>
<comment type="cofactor">
    <cofactor evidence="1">
        <name>Cu(2+)</name>
        <dbReference type="ChEBI" id="CHEBI:29036"/>
    </cofactor>
</comment>
<evidence type="ECO:0000256" key="6">
    <source>
        <dbReference type="ARBA" id="ARBA00022723"/>
    </source>
</evidence>
<comment type="cofactor">
    <cofactor evidence="12">
        <name>Fe(2+)</name>
        <dbReference type="ChEBI" id="CHEBI:29033"/>
    </cofactor>
    <text evidence="12">Binds 1 Fe(2+) ion per subunit. The iron ion 2 is coordinated via four histidines and one cysteine residue.</text>
</comment>
<feature type="binding site" evidence="12">
    <location>
        <position position="34"/>
    </location>
    <ligand>
        <name>Fe cation</name>
        <dbReference type="ChEBI" id="CHEBI:24875"/>
        <label>1</label>
    </ligand>
</feature>
<dbReference type="SUPFAM" id="SSF57802">
    <property type="entry name" value="Rubredoxin-like"/>
    <property type="match status" value="1"/>
</dbReference>
<dbReference type="PANTHER" id="PTHR36541">
    <property type="entry name" value="SUPEROXIDE REDUCTASE-RELATED"/>
    <property type="match status" value="1"/>
</dbReference>
<evidence type="ECO:0000256" key="3">
    <source>
        <dbReference type="ARBA" id="ARBA00012679"/>
    </source>
</evidence>
<evidence type="ECO:0000256" key="7">
    <source>
        <dbReference type="ARBA" id="ARBA00022982"/>
    </source>
</evidence>
<reference evidence="15 16" key="1">
    <citation type="journal article" date="2016" name="Nat. Biotechnol.">
        <title>Measurement of bacterial replication rates in microbial communities.</title>
        <authorList>
            <person name="Brown C.T."/>
            <person name="Olm M.R."/>
            <person name="Thomas B.C."/>
            <person name="Banfield J.F."/>
        </authorList>
    </citation>
    <scope>NUCLEOTIDE SEQUENCE [LARGE SCALE GENOMIC DNA]</scope>
    <source>
        <strain evidence="15">46_33</strain>
    </source>
</reference>
<dbReference type="NCBIfam" id="TIGR00332">
    <property type="entry name" value="neela_ferrous"/>
    <property type="match status" value="1"/>
</dbReference>
<dbReference type="InterPro" id="IPR051233">
    <property type="entry name" value="Desulfoferrodoxin_SOR"/>
</dbReference>
<dbReference type="InterPro" id="IPR004793">
    <property type="entry name" value="Desulfoferrodoxin_rbo"/>
</dbReference>
<feature type="binding site" evidence="12">
    <location>
        <position position="80"/>
    </location>
    <ligand>
        <name>Fe cation</name>
        <dbReference type="ChEBI" id="CHEBI:24875"/>
        <label>1</label>
    </ligand>
</feature>
<dbReference type="SUPFAM" id="SSF49367">
    <property type="entry name" value="Superoxide reductase-like"/>
    <property type="match status" value="1"/>
</dbReference>
<feature type="domain" description="Desulfoferrodoxin ferrous iron-binding" evidence="13">
    <location>
        <begin position="47"/>
        <end position="131"/>
    </location>
</feature>
<evidence type="ECO:0000256" key="9">
    <source>
        <dbReference type="ARBA" id="ARBA00024690"/>
    </source>
</evidence>
<dbReference type="AlphaFoldDB" id="A0A1Q6R773"/>
<dbReference type="Gene3D" id="2.20.28.100">
    <property type="entry name" value="Desulphoferrodoxin, N-terminal domain"/>
    <property type="match status" value="1"/>
</dbReference>
<feature type="binding site" evidence="12">
    <location>
        <position position="126"/>
    </location>
    <ligand>
        <name>Fe cation</name>
        <dbReference type="ChEBI" id="CHEBI:24875"/>
        <label>1</label>
    </ligand>
</feature>
<comment type="cofactor">
    <cofactor evidence="12">
        <name>Fe(3+)</name>
        <dbReference type="ChEBI" id="CHEBI:29034"/>
    </cofactor>
    <text evidence="12">Binds 1 Fe(3+) ion per subunit. The iron ion 1 is coordinated via 4 cysteine residues.</text>
</comment>
<dbReference type="GO" id="GO:0050605">
    <property type="term" value="F:superoxide reductase activity"/>
    <property type="evidence" value="ECO:0007669"/>
    <property type="project" value="UniProtKB-EC"/>
</dbReference>
<dbReference type="InterPro" id="IPR038094">
    <property type="entry name" value="Desulfoferrodoxin_N_sf"/>
</dbReference>
<evidence type="ECO:0000256" key="1">
    <source>
        <dbReference type="ARBA" id="ARBA00001973"/>
    </source>
</evidence>
<dbReference type="PANTHER" id="PTHR36541:SF1">
    <property type="entry name" value="SUPEROXIDE REDUCTASE-RELATED"/>
    <property type="match status" value="1"/>
</dbReference>
<comment type="similarity">
    <text evidence="2">Belongs to the desulfoferrodoxin family.</text>
</comment>
<sequence>MRKERCTMTVKFLKCSICGNIVGLIQDGGGELVCCGKPMQELVANTEDAAQEKHVPVITVDGSTVRVAVGSVEHPMIEKHYIQWIYLQTTHGGQRYILKPGDKPEAVFALAEGAAPLAAYAYCNLHGLWTAKL</sequence>
<comment type="caution">
    <text evidence="15">The sequence shown here is derived from an EMBL/GenBank/DDBJ whole genome shotgun (WGS) entry which is preliminary data.</text>
</comment>
<dbReference type="NCBIfam" id="TIGR00320">
    <property type="entry name" value="dfx_rbo"/>
    <property type="match status" value="1"/>
</dbReference>